<organism evidence="1 2">
    <name type="scientific">Smallanthus sonchifolius</name>
    <dbReference type="NCBI Taxonomy" id="185202"/>
    <lineage>
        <taxon>Eukaryota</taxon>
        <taxon>Viridiplantae</taxon>
        <taxon>Streptophyta</taxon>
        <taxon>Embryophyta</taxon>
        <taxon>Tracheophyta</taxon>
        <taxon>Spermatophyta</taxon>
        <taxon>Magnoliopsida</taxon>
        <taxon>eudicotyledons</taxon>
        <taxon>Gunneridae</taxon>
        <taxon>Pentapetalae</taxon>
        <taxon>asterids</taxon>
        <taxon>campanulids</taxon>
        <taxon>Asterales</taxon>
        <taxon>Asteraceae</taxon>
        <taxon>Asteroideae</taxon>
        <taxon>Heliantheae alliance</taxon>
        <taxon>Millerieae</taxon>
        <taxon>Smallanthus</taxon>
    </lineage>
</organism>
<evidence type="ECO:0000313" key="2">
    <source>
        <dbReference type="Proteomes" id="UP001056120"/>
    </source>
</evidence>
<gene>
    <name evidence="1" type="ORF">L1987_80921</name>
</gene>
<keyword evidence="2" id="KW-1185">Reference proteome</keyword>
<sequence length="436" mass="47094">MAASLLRLQFHDCMVEVCDASVLLDVPMGERIFAPNLASARGFEVIDASKLEVENLYLGIVSCAFILAIVTRNAVVMVGGPFWTVKNGRRDSTNGSSLLADTSIPGRDSSLDLLISKLSEKGLTTWDLVALPGAHTIGRAQCRRDSTNGSSLPTDTSIPGRDSSLDLLIAKFAEKGLTTFDLVALPGAHTIGRFPYPTPVAHLDLRFYVTTCPGFNVLVFNSIAKEILVLLRMAASLLHLQFHDCMVQGCDASVLLDLPGGERTVAPNLASARGFEVIDAIKIEVENLCLGIVSCVDILAIVTRNAVVMVGGPFWTVKNGRRDSTNGSIFLSDTSIPGRDSSLDLFIAKFSEKGLTTWDLVALPGAHSIGRAQCRFLRNLKNLPTVVSVLLRLAALLLRLQFHDCIVQGCDTSVLLDVPEVKEPSPLIWLRLGDSR</sequence>
<comment type="caution">
    <text evidence="1">The sequence shown here is derived from an EMBL/GenBank/DDBJ whole genome shotgun (WGS) entry which is preliminary data.</text>
</comment>
<dbReference type="EMBL" id="CM042044">
    <property type="protein sequence ID" value="KAI3687227.1"/>
    <property type="molecule type" value="Genomic_DNA"/>
</dbReference>
<reference evidence="1 2" key="2">
    <citation type="journal article" date="2022" name="Mol. Ecol. Resour.">
        <title>The genomes of chicory, endive, great burdock and yacon provide insights into Asteraceae paleo-polyploidization history and plant inulin production.</title>
        <authorList>
            <person name="Fan W."/>
            <person name="Wang S."/>
            <person name="Wang H."/>
            <person name="Wang A."/>
            <person name="Jiang F."/>
            <person name="Liu H."/>
            <person name="Zhao H."/>
            <person name="Xu D."/>
            <person name="Zhang Y."/>
        </authorList>
    </citation>
    <scope>NUCLEOTIDE SEQUENCE [LARGE SCALE GENOMIC DNA]</scope>
    <source>
        <strain evidence="2">cv. Yunnan</strain>
        <tissue evidence="1">Leaves</tissue>
    </source>
</reference>
<proteinExistence type="predicted"/>
<accession>A0ACB8YP01</accession>
<evidence type="ECO:0000313" key="1">
    <source>
        <dbReference type="EMBL" id="KAI3687227.1"/>
    </source>
</evidence>
<reference evidence="2" key="1">
    <citation type="journal article" date="2022" name="Mol. Ecol. Resour.">
        <title>The genomes of chicory, endive, great burdock and yacon provide insights into Asteraceae palaeo-polyploidization history and plant inulin production.</title>
        <authorList>
            <person name="Fan W."/>
            <person name="Wang S."/>
            <person name="Wang H."/>
            <person name="Wang A."/>
            <person name="Jiang F."/>
            <person name="Liu H."/>
            <person name="Zhao H."/>
            <person name="Xu D."/>
            <person name="Zhang Y."/>
        </authorList>
    </citation>
    <scope>NUCLEOTIDE SEQUENCE [LARGE SCALE GENOMIC DNA]</scope>
    <source>
        <strain evidence="2">cv. Yunnan</strain>
    </source>
</reference>
<protein>
    <submittedName>
        <fullName evidence="1">Uncharacterized protein</fullName>
    </submittedName>
</protein>
<dbReference type="Proteomes" id="UP001056120">
    <property type="component" value="Linkage Group LG27"/>
</dbReference>
<name>A0ACB8YP01_9ASTR</name>